<proteinExistence type="predicted"/>
<reference evidence="3" key="1">
    <citation type="submission" date="2017-02" db="EMBL/GenBank/DDBJ databases">
        <authorList>
            <person name="Daims H."/>
        </authorList>
    </citation>
    <scope>NUCLEOTIDE SEQUENCE [LARGE SCALE GENOMIC DNA]</scope>
</reference>
<dbReference type="AlphaFoldDB" id="A0A1R4HFV6"/>
<evidence type="ECO:0000313" key="2">
    <source>
        <dbReference type="EMBL" id="SJM94750.1"/>
    </source>
</evidence>
<name>A0A1R4HFV6_9GAMM</name>
<accession>A0A1R4HFV6</accession>
<keyword evidence="3" id="KW-1185">Reference proteome</keyword>
<evidence type="ECO:0008006" key="4">
    <source>
        <dbReference type="Google" id="ProtNLM"/>
    </source>
</evidence>
<dbReference type="EMBL" id="FUKJ01000359">
    <property type="protein sequence ID" value="SJM94750.1"/>
    <property type="molecule type" value="Genomic_DNA"/>
</dbReference>
<evidence type="ECO:0000256" key="1">
    <source>
        <dbReference type="SAM" id="SignalP"/>
    </source>
</evidence>
<protein>
    <recommendedName>
        <fullName evidence="4">MSHA biogenesis protein MshK</fullName>
    </recommendedName>
</protein>
<dbReference type="Proteomes" id="UP000195442">
    <property type="component" value="Unassembled WGS sequence"/>
</dbReference>
<sequence length="124" mass="13898">MRKSVLYFLACLCSFCVLGSEYVQTIRVLHDPFQRPAISQKSMAVPETAKTPVQPPVWIPQLKATLLAGRNSMANVNGKVIKLGETINGYKLIKVGERSAIFVKNKQHKQITIDDETNKQNEIN</sequence>
<keyword evidence="1" id="KW-0732">Signal</keyword>
<evidence type="ECO:0000313" key="3">
    <source>
        <dbReference type="Proteomes" id="UP000195442"/>
    </source>
</evidence>
<feature type="signal peptide" evidence="1">
    <location>
        <begin position="1"/>
        <end position="19"/>
    </location>
</feature>
<organism evidence="2 3">
    <name type="scientific">Crenothrix polyspora</name>
    <dbReference type="NCBI Taxonomy" id="360316"/>
    <lineage>
        <taxon>Bacteria</taxon>
        <taxon>Pseudomonadati</taxon>
        <taxon>Pseudomonadota</taxon>
        <taxon>Gammaproteobacteria</taxon>
        <taxon>Methylococcales</taxon>
        <taxon>Crenotrichaceae</taxon>
        <taxon>Crenothrix</taxon>
    </lineage>
</organism>
<feature type="chain" id="PRO_5013045797" description="MSHA biogenesis protein MshK" evidence="1">
    <location>
        <begin position="20"/>
        <end position="124"/>
    </location>
</feature>
<gene>
    <name evidence="2" type="ORF">CRENPOLYSF2_4210004</name>
</gene>